<dbReference type="Pfam" id="PF05153">
    <property type="entry name" value="MIOX"/>
    <property type="match status" value="1"/>
</dbReference>
<feature type="non-terminal residue" evidence="11">
    <location>
        <position position="62"/>
    </location>
</feature>
<dbReference type="AlphaFoldDB" id="A0A1R3J230"/>
<comment type="catalytic activity">
    <reaction evidence="10">
        <text>myo-inositol + O2 = D-glucuronate + H2O + H(+)</text>
        <dbReference type="Rhea" id="RHEA:23696"/>
        <dbReference type="ChEBI" id="CHEBI:15377"/>
        <dbReference type="ChEBI" id="CHEBI:15378"/>
        <dbReference type="ChEBI" id="CHEBI:15379"/>
        <dbReference type="ChEBI" id="CHEBI:17268"/>
        <dbReference type="ChEBI" id="CHEBI:58720"/>
        <dbReference type="EC" id="1.13.99.1"/>
    </reaction>
</comment>
<keyword evidence="6" id="KW-0060">Ascorbate biosynthesis</keyword>
<protein>
    <recommendedName>
        <fullName evidence="4 10">Inositol oxygenase</fullName>
        <ecNumber evidence="4 10">1.13.99.1</ecNumber>
    </recommendedName>
    <alternativeName>
        <fullName evidence="10">Myo-inositol oxygenase</fullName>
    </alternativeName>
</protein>
<dbReference type="EC" id="1.13.99.1" evidence="4 10"/>
<dbReference type="GO" id="GO:0005506">
    <property type="term" value="F:iron ion binding"/>
    <property type="evidence" value="ECO:0007669"/>
    <property type="project" value="InterPro"/>
</dbReference>
<sequence>PRYPFYKYPLCSGGYSIHLHGSRLYNVLMPWRLYDYMYLVADEDRCMLGSFGLFIIRNRSFS</sequence>
<gene>
    <name evidence="11" type="ORF">CCACVL1_08136</name>
</gene>
<organism evidence="11 12">
    <name type="scientific">Corchorus capsularis</name>
    <name type="common">Jute</name>
    <dbReference type="NCBI Taxonomy" id="210143"/>
    <lineage>
        <taxon>Eukaryota</taxon>
        <taxon>Viridiplantae</taxon>
        <taxon>Streptophyta</taxon>
        <taxon>Embryophyta</taxon>
        <taxon>Tracheophyta</taxon>
        <taxon>Spermatophyta</taxon>
        <taxon>Magnoliopsida</taxon>
        <taxon>eudicotyledons</taxon>
        <taxon>Gunneridae</taxon>
        <taxon>Pentapetalae</taxon>
        <taxon>rosids</taxon>
        <taxon>malvids</taxon>
        <taxon>Malvales</taxon>
        <taxon>Malvaceae</taxon>
        <taxon>Grewioideae</taxon>
        <taxon>Apeibeae</taxon>
        <taxon>Corchorus</taxon>
    </lineage>
</organism>
<dbReference type="Proteomes" id="UP000188268">
    <property type="component" value="Unassembled WGS sequence"/>
</dbReference>
<name>A0A1R3J230_COCAP</name>
<dbReference type="Gramene" id="OMO88888">
    <property type="protein sequence ID" value="OMO88888"/>
    <property type="gene ID" value="CCACVL1_08136"/>
</dbReference>
<comment type="similarity">
    <text evidence="3 10">Belongs to the myo-inositol oxygenase family.</text>
</comment>
<evidence type="ECO:0000256" key="9">
    <source>
        <dbReference type="ARBA" id="ARBA00023004"/>
    </source>
</evidence>
<evidence type="ECO:0000256" key="7">
    <source>
        <dbReference type="ARBA" id="ARBA00022723"/>
    </source>
</evidence>
<comment type="subcellular location">
    <subcellularLocation>
        <location evidence="1 10">Cytoplasm</location>
    </subcellularLocation>
</comment>
<feature type="non-terminal residue" evidence="11">
    <location>
        <position position="1"/>
    </location>
</feature>
<keyword evidence="5 10" id="KW-0963">Cytoplasm</keyword>
<dbReference type="GO" id="GO:0005737">
    <property type="term" value="C:cytoplasm"/>
    <property type="evidence" value="ECO:0007669"/>
    <property type="project" value="UniProtKB-SubCell"/>
</dbReference>
<evidence type="ECO:0000256" key="1">
    <source>
        <dbReference type="ARBA" id="ARBA00004496"/>
    </source>
</evidence>
<dbReference type="STRING" id="210143.A0A1R3J230"/>
<proteinExistence type="inferred from homology"/>
<keyword evidence="7 10" id="KW-0479">Metal-binding</keyword>
<dbReference type="GO" id="GO:0019310">
    <property type="term" value="P:inositol catabolic process"/>
    <property type="evidence" value="ECO:0007669"/>
    <property type="project" value="UniProtKB-UniRule"/>
</dbReference>
<keyword evidence="9 10" id="KW-0408">Iron</keyword>
<evidence type="ECO:0000256" key="8">
    <source>
        <dbReference type="ARBA" id="ARBA00023002"/>
    </source>
</evidence>
<dbReference type="EMBL" id="AWWV01008874">
    <property type="protein sequence ID" value="OMO88888.1"/>
    <property type="molecule type" value="Genomic_DNA"/>
</dbReference>
<evidence type="ECO:0000256" key="2">
    <source>
        <dbReference type="ARBA" id="ARBA00005167"/>
    </source>
</evidence>
<keyword evidence="8 10" id="KW-0560">Oxidoreductase</keyword>
<dbReference type="SUPFAM" id="SSF109604">
    <property type="entry name" value="HD-domain/PDEase-like"/>
    <property type="match status" value="1"/>
</dbReference>
<evidence type="ECO:0000256" key="4">
    <source>
        <dbReference type="ARBA" id="ARBA00011919"/>
    </source>
</evidence>
<dbReference type="GO" id="GO:0019853">
    <property type="term" value="P:L-ascorbic acid biosynthetic process"/>
    <property type="evidence" value="ECO:0007669"/>
    <property type="project" value="UniProtKB-KW"/>
</dbReference>
<evidence type="ECO:0000256" key="6">
    <source>
        <dbReference type="ARBA" id="ARBA00022644"/>
    </source>
</evidence>
<comment type="caution">
    <text evidence="11">The sequence shown here is derived from an EMBL/GenBank/DDBJ whole genome shotgun (WGS) entry which is preliminary data.</text>
</comment>
<accession>A0A1R3J230</accession>
<evidence type="ECO:0000256" key="10">
    <source>
        <dbReference type="RuleBase" id="RU367039"/>
    </source>
</evidence>
<evidence type="ECO:0000313" key="11">
    <source>
        <dbReference type="EMBL" id="OMO88888.1"/>
    </source>
</evidence>
<dbReference type="UniPathway" id="UPA00111">
    <property type="reaction ID" value="UER00527"/>
</dbReference>
<dbReference type="InterPro" id="IPR007828">
    <property type="entry name" value="Inositol_oxygenase"/>
</dbReference>
<evidence type="ECO:0000256" key="5">
    <source>
        <dbReference type="ARBA" id="ARBA00022490"/>
    </source>
</evidence>
<evidence type="ECO:0000313" key="12">
    <source>
        <dbReference type="Proteomes" id="UP000188268"/>
    </source>
</evidence>
<dbReference type="GO" id="GO:0050113">
    <property type="term" value="F:inositol oxygenase activity"/>
    <property type="evidence" value="ECO:0007669"/>
    <property type="project" value="UniProtKB-UniRule"/>
</dbReference>
<keyword evidence="12" id="KW-1185">Reference proteome</keyword>
<reference evidence="11 12" key="1">
    <citation type="submission" date="2013-09" db="EMBL/GenBank/DDBJ databases">
        <title>Corchorus capsularis genome sequencing.</title>
        <authorList>
            <person name="Alam M."/>
            <person name="Haque M.S."/>
            <person name="Islam M.S."/>
            <person name="Emdad E.M."/>
            <person name="Islam M.M."/>
            <person name="Ahmed B."/>
            <person name="Halim A."/>
            <person name="Hossen Q.M.M."/>
            <person name="Hossain M.Z."/>
            <person name="Ahmed R."/>
            <person name="Khan M.M."/>
            <person name="Islam R."/>
            <person name="Rashid M.M."/>
            <person name="Khan S.A."/>
            <person name="Rahman M.S."/>
            <person name="Alam M."/>
        </authorList>
    </citation>
    <scope>NUCLEOTIDE SEQUENCE [LARGE SCALE GENOMIC DNA]</scope>
    <source>
        <strain evidence="12">cv. CVL-1</strain>
        <tissue evidence="11">Whole seedling</tissue>
    </source>
</reference>
<comment type="pathway">
    <text evidence="2 10">Polyol metabolism; myo-inositol degradation into D-glucuronate; D-glucuronate from myo-inositol: step 1/1.</text>
</comment>
<comment type="cofactor">
    <cofactor evidence="10">
        <name>Fe cation</name>
        <dbReference type="ChEBI" id="CHEBI:24875"/>
    </cofactor>
    <text evidence="10">Binds 2 iron ions per subunit.</text>
</comment>
<evidence type="ECO:0000256" key="3">
    <source>
        <dbReference type="ARBA" id="ARBA00005286"/>
    </source>
</evidence>